<feature type="region of interest" description="Disordered" evidence="1">
    <location>
        <begin position="1"/>
        <end position="23"/>
    </location>
</feature>
<evidence type="ECO:0000313" key="3">
    <source>
        <dbReference type="Proteomes" id="UP001614264"/>
    </source>
</evidence>
<dbReference type="Proteomes" id="UP001614264">
    <property type="component" value="Unassembled WGS sequence"/>
</dbReference>
<organism evidence="2 3">
    <name type="scientific">Streptomyces salinarius</name>
    <dbReference type="NCBI Taxonomy" id="2762598"/>
    <lineage>
        <taxon>Bacteria</taxon>
        <taxon>Bacillati</taxon>
        <taxon>Actinomycetota</taxon>
        <taxon>Actinomycetes</taxon>
        <taxon>Kitasatosporales</taxon>
        <taxon>Streptomycetaceae</taxon>
        <taxon>Streptomyces</taxon>
    </lineage>
</organism>
<comment type="caution">
    <text evidence="2">The sequence shown here is derived from an EMBL/GenBank/DDBJ whole genome shotgun (WGS) entry which is preliminary data.</text>
</comment>
<gene>
    <name evidence="2" type="ORF">AB4829_08405</name>
</gene>
<evidence type="ECO:0000313" key="2">
    <source>
        <dbReference type="EMBL" id="MFI7870616.1"/>
    </source>
</evidence>
<protein>
    <submittedName>
        <fullName evidence="2">Type II toxin-antitoxin system prevent-host-death family antitoxin</fullName>
    </submittedName>
</protein>
<dbReference type="Gene3D" id="6.10.250.330">
    <property type="match status" value="1"/>
</dbReference>
<accession>A0ABW8B6J9</accession>
<keyword evidence="3" id="KW-1185">Reference proteome</keyword>
<reference evidence="2 3" key="1">
    <citation type="submission" date="2024-07" db="EMBL/GenBank/DDBJ databases">
        <title>Whole genome sequencing of Prodigiosin pigment-producing Streptomyces salinarius isolated from rhizosphere soil of Arachis hypogaea.</title>
        <authorList>
            <person name="Vidhya A."/>
            <person name="Ramya S."/>
        </authorList>
    </citation>
    <scope>NUCLEOTIDE SEQUENCE [LARGE SCALE GENOMIC DNA]</scope>
    <source>
        <strain evidence="2 3">VRMG2420</strain>
    </source>
</reference>
<sequence>MPVSRGGRPRHRPAPPPRQVGEDAALVHDSRREGDVPLAPEEYSPTCAETLYLLRSPTNARRLLDSITEARAAADPRAPEGAPY</sequence>
<dbReference type="RefSeq" id="WP_165285059.1">
    <property type="nucleotide sequence ID" value="NZ_JBITPR010000026.1"/>
</dbReference>
<evidence type="ECO:0000256" key="1">
    <source>
        <dbReference type="SAM" id="MobiDB-lite"/>
    </source>
</evidence>
<proteinExistence type="predicted"/>
<dbReference type="EMBL" id="JBITPR010000026">
    <property type="protein sequence ID" value="MFI7870616.1"/>
    <property type="molecule type" value="Genomic_DNA"/>
</dbReference>
<name>A0ABW8B6J9_9ACTN</name>